<proteinExistence type="predicted"/>
<dbReference type="Proteomes" id="UP001139104">
    <property type="component" value="Unassembled WGS sequence"/>
</dbReference>
<keyword evidence="1" id="KW-0472">Membrane</keyword>
<dbReference type="EMBL" id="JAIVFP010000001">
    <property type="protein sequence ID" value="MCI4681593.1"/>
    <property type="molecule type" value="Genomic_DNA"/>
</dbReference>
<dbReference type="Pfam" id="PF13387">
    <property type="entry name" value="Lnb_N"/>
    <property type="match status" value="1"/>
</dbReference>
<dbReference type="InterPro" id="IPR025178">
    <property type="entry name" value="Lnb_N"/>
</dbReference>
<feature type="transmembrane region" description="Helical" evidence="1">
    <location>
        <begin position="41"/>
        <end position="62"/>
    </location>
</feature>
<protein>
    <submittedName>
        <fullName evidence="3">DUF4105 domain-containing protein</fullName>
    </submittedName>
</protein>
<organism evidence="3 4">
    <name type="scientific">Candidatus Rhodoblastus alkanivorans</name>
    <dbReference type="NCBI Taxonomy" id="2954117"/>
    <lineage>
        <taxon>Bacteria</taxon>
        <taxon>Pseudomonadati</taxon>
        <taxon>Pseudomonadota</taxon>
        <taxon>Alphaproteobacteria</taxon>
        <taxon>Hyphomicrobiales</taxon>
        <taxon>Rhodoblastaceae</taxon>
        <taxon>Rhodoblastus</taxon>
    </lineage>
</organism>
<evidence type="ECO:0000256" key="1">
    <source>
        <dbReference type="SAM" id="Phobius"/>
    </source>
</evidence>
<comment type="caution">
    <text evidence="3">The sequence shown here is derived from an EMBL/GenBank/DDBJ whole genome shotgun (WGS) entry which is preliminary data.</text>
</comment>
<name>A0ABS9Z1U2_9HYPH</name>
<sequence length="342" mass="38406">MGRKRRAIVTIVWGFVGVLAIFPVGVWASLALWFRLPGPEWVRAIAAAAFAALALATLVALFSARRWRMLAAFALAFGALLMWWSTIKPLDEADWSPDVARQVTGVVEGNILTLKNVRDFDWSSGTAFKERWVAESYDLSRLREFDLFLAYWAGPEMSHLIMSFGFEDGRWLAWSVEVRSRRGGEFSPIADLFRSNPLVIIASDERDVVRLRSNIRKEDVQLYRLRTPPDVARSILLQYVEESNALAAQPQFYNSITTNCTTAVVKLIRAAGGHMPFDWRLIVNGFLPSYLYDRGAVDTRISLAELRARARIGERARQAGDAPDFSRIIREGVPSPLASASP</sequence>
<gene>
    <name evidence="3" type="ORF">K2U94_02195</name>
</gene>
<evidence type="ECO:0000313" key="3">
    <source>
        <dbReference type="EMBL" id="MCI4681593.1"/>
    </source>
</evidence>
<evidence type="ECO:0000259" key="2">
    <source>
        <dbReference type="Pfam" id="PF13387"/>
    </source>
</evidence>
<keyword evidence="4" id="KW-1185">Reference proteome</keyword>
<feature type="transmembrane region" description="Helical" evidence="1">
    <location>
        <begin position="12"/>
        <end position="35"/>
    </location>
</feature>
<reference evidence="3" key="1">
    <citation type="journal article" date="2022" name="ISME J.">
        <title>Identification of active gaseous-alkane degraders at natural gas seeps.</title>
        <authorList>
            <person name="Farhan Ul Haque M."/>
            <person name="Hernandez M."/>
            <person name="Crombie A.T."/>
            <person name="Murrell J.C."/>
        </authorList>
    </citation>
    <scope>NUCLEOTIDE SEQUENCE</scope>
    <source>
        <strain evidence="3">PC2</strain>
    </source>
</reference>
<feature type="domain" description="Lnb N-terminal periplasmic" evidence="2">
    <location>
        <begin position="130"/>
        <end position="284"/>
    </location>
</feature>
<keyword evidence="1" id="KW-1133">Transmembrane helix</keyword>
<accession>A0ABS9Z1U2</accession>
<feature type="transmembrane region" description="Helical" evidence="1">
    <location>
        <begin position="69"/>
        <end position="87"/>
    </location>
</feature>
<dbReference type="RefSeq" id="WP_243065648.1">
    <property type="nucleotide sequence ID" value="NZ_JAIVFK010000007.1"/>
</dbReference>
<keyword evidence="1" id="KW-0812">Transmembrane</keyword>
<evidence type="ECO:0000313" key="4">
    <source>
        <dbReference type="Proteomes" id="UP001139104"/>
    </source>
</evidence>